<accession>A0A9W4SCU7</accession>
<feature type="non-terminal residue" evidence="1">
    <location>
        <position position="1"/>
    </location>
</feature>
<sequence length="116" mass="11883">ASFGASFSSVSLGASFGASFSSVSLGSSFGASVTSALGTIFGTLGVTICPFLDTSLSPTNDQVMGTSLSSGLEILFKTSGVKPKSPKVHVGHSYFTDTMAFPFGPFMFICLPHPLN</sequence>
<proteinExistence type="predicted"/>
<protein>
    <submittedName>
        <fullName evidence="1">2681_t:CDS:1</fullName>
    </submittedName>
</protein>
<dbReference type="EMBL" id="CAMKVN010000114">
    <property type="protein sequence ID" value="CAI2163814.1"/>
    <property type="molecule type" value="Genomic_DNA"/>
</dbReference>
<reference evidence="1" key="1">
    <citation type="submission" date="2022-08" db="EMBL/GenBank/DDBJ databases">
        <authorList>
            <person name="Kallberg Y."/>
            <person name="Tangrot J."/>
            <person name="Rosling A."/>
        </authorList>
    </citation>
    <scope>NUCLEOTIDE SEQUENCE</scope>
    <source>
        <strain evidence="1">Wild A</strain>
    </source>
</reference>
<evidence type="ECO:0000313" key="2">
    <source>
        <dbReference type="Proteomes" id="UP001153678"/>
    </source>
</evidence>
<evidence type="ECO:0000313" key="1">
    <source>
        <dbReference type="EMBL" id="CAI2163814.1"/>
    </source>
</evidence>
<gene>
    <name evidence="1" type="ORF">FWILDA_LOCUS1257</name>
</gene>
<dbReference type="Proteomes" id="UP001153678">
    <property type="component" value="Unassembled WGS sequence"/>
</dbReference>
<name>A0A9W4SCU7_9GLOM</name>
<dbReference type="AlphaFoldDB" id="A0A9W4SCU7"/>
<comment type="caution">
    <text evidence="1">The sequence shown here is derived from an EMBL/GenBank/DDBJ whole genome shotgun (WGS) entry which is preliminary data.</text>
</comment>
<keyword evidence="2" id="KW-1185">Reference proteome</keyword>
<organism evidence="1 2">
    <name type="scientific">Funneliformis geosporum</name>
    <dbReference type="NCBI Taxonomy" id="1117311"/>
    <lineage>
        <taxon>Eukaryota</taxon>
        <taxon>Fungi</taxon>
        <taxon>Fungi incertae sedis</taxon>
        <taxon>Mucoromycota</taxon>
        <taxon>Glomeromycotina</taxon>
        <taxon>Glomeromycetes</taxon>
        <taxon>Glomerales</taxon>
        <taxon>Glomeraceae</taxon>
        <taxon>Funneliformis</taxon>
    </lineage>
</organism>